<keyword evidence="1" id="KW-0812">Transmembrane</keyword>
<name>A0A8J7YW12_9ARCH</name>
<keyword evidence="1" id="KW-0472">Membrane</keyword>
<comment type="caution">
    <text evidence="2">The sequence shown here is derived from an EMBL/GenBank/DDBJ whole genome shotgun (WGS) entry which is preliminary data.</text>
</comment>
<dbReference type="AlphaFoldDB" id="A0A8J7YW12"/>
<dbReference type="Proteomes" id="UP000738826">
    <property type="component" value="Unassembled WGS sequence"/>
</dbReference>
<reference evidence="2" key="1">
    <citation type="submission" date="2019-11" db="EMBL/GenBank/DDBJ databases">
        <title>Lipid analysis of CO2-rich subsurface aquifers suggests an autotrophy-based deep biosphere with lysolipids enriched in CPR bacteria.</title>
        <authorList>
            <person name="Probst A.J."/>
            <person name="Elling F.J."/>
            <person name="Castelle C.J."/>
            <person name="Zhu Q."/>
            <person name="Elvert M."/>
            <person name="Birarda G."/>
            <person name="Holman H.-Y."/>
            <person name="Lane K.R."/>
            <person name="Ladd B."/>
            <person name="Ryan M.C."/>
            <person name="Woyke T."/>
            <person name="Hinrichs K.-U."/>
            <person name="Banfield J.F."/>
        </authorList>
    </citation>
    <scope>NUCLEOTIDE SEQUENCE</scope>
    <source>
        <strain evidence="2">CG_2015-04_33_537</strain>
    </source>
</reference>
<evidence type="ECO:0000313" key="2">
    <source>
        <dbReference type="EMBL" id="NCS92137.1"/>
    </source>
</evidence>
<accession>A0A8J7YW12</accession>
<sequence length="126" mass="14689">MCGTRFNRKKGTLLEGLCTPLSIIITAIMMYMCRMSVSAIALVLGKQEKTIERWIKKISPHCEDIIKHKLNRKNHNFTSRFLQMDELWSYAWKKNAKLWIWTGIDVTTKLFIGLSTKRKISIGEKI</sequence>
<dbReference type="EMBL" id="JAACQH010000204">
    <property type="protein sequence ID" value="NCS92137.1"/>
    <property type="molecule type" value="Genomic_DNA"/>
</dbReference>
<gene>
    <name evidence="2" type="ORF">GW779_07060</name>
</gene>
<evidence type="ECO:0000313" key="3">
    <source>
        <dbReference type="Proteomes" id="UP000738826"/>
    </source>
</evidence>
<feature type="transmembrane region" description="Helical" evidence="1">
    <location>
        <begin position="20"/>
        <end position="44"/>
    </location>
</feature>
<protein>
    <submittedName>
        <fullName evidence="2">IS1 family transposase</fullName>
    </submittedName>
</protein>
<keyword evidence="1" id="KW-1133">Transmembrane helix</keyword>
<organism evidence="2 3">
    <name type="scientific">Candidatus Altarchaeum hamiconexum</name>
    <dbReference type="NCBI Taxonomy" id="1803513"/>
    <lineage>
        <taxon>Archaea</taxon>
        <taxon>Candidatus Altarchaeota</taxon>
        <taxon>Candidatus Altiarchaeia</taxon>
        <taxon>Candidatus Altarchaeales</taxon>
        <taxon>Candidatus Altarchaeaceae</taxon>
        <taxon>Candidatus Altarchaeum</taxon>
    </lineage>
</organism>
<evidence type="ECO:0000256" key="1">
    <source>
        <dbReference type="SAM" id="Phobius"/>
    </source>
</evidence>
<proteinExistence type="predicted"/>